<dbReference type="RefSeq" id="XP_040629076.1">
    <property type="nucleotide sequence ID" value="XM_040774276.1"/>
</dbReference>
<proteinExistence type="predicted"/>
<evidence type="ECO:0000313" key="4">
    <source>
        <dbReference type="Proteomes" id="UP000030653"/>
    </source>
</evidence>
<reference evidence="3 4" key="1">
    <citation type="journal article" date="2012" name="Science">
        <title>The Paleozoic origin of enzymatic lignin decomposition reconstructed from 31 fungal genomes.</title>
        <authorList>
            <person name="Floudas D."/>
            <person name="Binder M."/>
            <person name="Riley R."/>
            <person name="Barry K."/>
            <person name="Blanchette R.A."/>
            <person name="Henrissat B."/>
            <person name="Martinez A.T."/>
            <person name="Otillar R."/>
            <person name="Spatafora J.W."/>
            <person name="Yadav J.S."/>
            <person name="Aerts A."/>
            <person name="Benoit I."/>
            <person name="Boyd A."/>
            <person name="Carlson A."/>
            <person name="Copeland A."/>
            <person name="Coutinho P.M."/>
            <person name="de Vries R.P."/>
            <person name="Ferreira P."/>
            <person name="Findley K."/>
            <person name="Foster B."/>
            <person name="Gaskell J."/>
            <person name="Glotzer D."/>
            <person name="Gorecki P."/>
            <person name="Heitman J."/>
            <person name="Hesse C."/>
            <person name="Hori C."/>
            <person name="Igarashi K."/>
            <person name="Jurgens J.A."/>
            <person name="Kallen N."/>
            <person name="Kersten P."/>
            <person name="Kohler A."/>
            <person name="Kuees U."/>
            <person name="Kumar T.K.A."/>
            <person name="Kuo A."/>
            <person name="LaButti K."/>
            <person name="Larrondo L.F."/>
            <person name="Lindquist E."/>
            <person name="Ling A."/>
            <person name="Lombard V."/>
            <person name="Lucas S."/>
            <person name="Lundell T."/>
            <person name="Martin R."/>
            <person name="McLaughlin D.J."/>
            <person name="Morgenstern I."/>
            <person name="Morin E."/>
            <person name="Murat C."/>
            <person name="Nagy L.G."/>
            <person name="Nolan M."/>
            <person name="Ohm R.A."/>
            <person name="Patyshakuliyeva A."/>
            <person name="Rokas A."/>
            <person name="Ruiz-Duenas F.J."/>
            <person name="Sabat G."/>
            <person name="Salamov A."/>
            <person name="Samejima M."/>
            <person name="Schmutz J."/>
            <person name="Slot J.C."/>
            <person name="St John F."/>
            <person name="Stenlid J."/>
            <person name="Sun H."/>
            <person name="Sun S."/>
            <person name="Syed K."/>
            <person name="Tsang A."/>
            <person name="Wiebenga A."/>
            <person name="Young D."/>
            <person name="Pisabarro A."/>
            <person name="Eastwood D.C."/>
            <person name="Martin F."/>
            <person name="Cullen D."/>
            <person name="Grigoriev I.V."/>
            <person name="Hibbett D.S."/>
        </authorList>
    </citation>
    <scope>NUCLEOTIDE SEQUENCE [LARGE SCALE GENOMIC DNA]</scope>
    <source>
        <strain evidence="3 4">DJM-731 SS1</strain>
    </source>
</reference>
<keyword evidence="4" id="KW-1185">Reference proteome</keyword>
<dbReference type="Pfam" id="PF01302">
    <property type="entry name" value="CAP_GLY"/>
    <property type="match status" value="1"/>
</dbReference>
<dbReference type="InterPro" id="IPR000938">
    <property type="entry name" value="CAP-Gly_domain"/>
</dbReference>
<dbReference type="InterPro" id="IPR036859">
    <property type="entry name" value="CAP-Gly_dom_sf"/>
</dbReference>
<evidence type="ECO:0000259" key="2">
    <source>
        <dbReference type="PROSITE" id="PS50245"/>
    </source>
</evidence>
<feature type="non-terminal residue" evidence="3">
    <location>
        <position position="784"/>
    </location>
</feature>
<dbReference type="HOGENOM" id="CLU_002951_0_0_1"/>
<dbReference type="STRING" id="1858805.M5G0A5"/>
<dbReference type="AlphaFoldDB" id="M5G0A5"/>
<dbReference type="GeneID" id="63689338"/>
<dbReference type="OMA" id="WISAEDE"/>
<sequence>STQRWQQDLQSLFDHAKERFPDVVWELQDEDGNDKLDEVWGHKAMVYARAPQAFQAQYFSFRPLPMASLSSYDLAGAESSVSLALSLPPGMFRRPSSGSPRSSSPAASAYTLPVQTGVTAAYGPTQNVPVLRLTTSIAPALFSAELEHLYTAKGISGEAFDFHFDSTVGAIDYRSAAASDEVRLEKLRHDLVFMWRSKLYSDIRISLTGPFSFGDDGTPTMPDEHSSADKNPVDETEQMALFSTHRFILISRSQYFRHLLLNPSFAPPAILMIETPETSTSSSVVDNTPAISLPSPPFTPASLHFTLGYIYAGTLSFSNRTFDLSTAFAIYRCAIYLSITTLQVEVETRLITEFCHGLFYAHLPLDEFERAVKAEDPDGKDWAFAGCNCRVCARRLPRVLTFALASDVKNSILERGARRGLVAMFGEPWSSKEFLAFPSKTRSGLAKTVTSRVNPHTVVRHLGAVRALRDAGASQGYSRDLEELASLVEKKCNEVTASQASALFRTHSWLDALDGVGFSRMDTVEDVLASFIRGLTEINVANAYEALVGEVLLRTNEQGDVVLPQGSDVRNKVEETRKQVISWIKKRLAGVRLVGGFDLLESWIPTKDLTGSPRTIASISTTASTVRGGSLKSPTTTGTLGITLNVGIPCVITSRRARYRAYARYIGEVAGLPGQWVGVEVRVGSDVDKVDAREWNDGSVDGVRYFYLGGGIGDEEPVEEERVIKRRRLDLLGSMHSTSSTLSLVNDRKGAASPAFSEASTAATGFEGRGLFVRPEQVILVQHA</sequence>
<protein>
    <recommendedName>
        <fullName evidence="5">BTB domain-containing protein</fullName>
    </recommendedName>
</protein>
<dbReference type="InterPro" id="IPR011333">
    <property type="entry name" value="SKP1/BTB/POZ_sf"/>
</dbReference>
<dbReference type="Gene3D" id="3.30.710.10">
    <property type="entry name" value="Potassium Channel Kv1.1, Chain A"/>
    <property type="match status" value="1"/>
</dbReference>
<feature type="domain" description="CAP-Gly" evidence="2">
    <location>
        <begin position="667"/>
        <end position="706"/>
    </location>
</feature>
<accession>M5G0A5</accession>
<evidence type="ECO:0000313" key="3">
    <source>
        <dbReference type="EMBL" id="EJU02179.1"/>
    </source>
</evidence>
<name>M5G0A5_DACPD</name>
<dbReference type="PROSITE" id="PS50245">
    <property type="entry name" value="CAP_GLY_2"/>
    <property type="match status" value="1"/>
</dbReference>
<dbReference type="Proteomes" id="UP000030653">
    <property type="component" value="Unassembled WGS sequence"/>
</dbReference>
<feature type="domain" description="BTB" evidence="1">
    <location>
        <begin position="242"/>
        <end position="319"/>
    </location>
</feature>
<dbReference type="PROSITE" id="PS50097">
    <property type="entry name" value="BTB"/>
    <property type="match status" value="1"/>
</dbReference>
<dbReference type="Gene3D" id="2.30.30.190">
    <property type="entry name" value="CAP Gly-rich-like domain"/>
    <property type="match status" value="1"/>
</dbReference>
<dbReference type="OrthoDB" id="2130750at2759"/>
<dbReference type="SUPFAM" id="SSF74924">
    <property type="entry name" value="Cap-Gly domain"/>
    <property type="match status" value="1"/>
</dbReference>
<feature type="non-terminal residue" evidence="3">
    <location>
        <position position="1"/>
    </location>
</feature>
<gene>
    <name evidence="3" type="ORF">DACRYDRAFT_26113</name>
</gene>
<dbReference type="PANTHER" id="PTHR22427:SF7">
    <property type="entry name" value="GH15728P"/>
    <property type="match status" value="1"/>
</dbReference>
<organism evidence="3 4">
    <name type="scientific">Dacryopinax primogenitus (strain DJM 731)</name>
    <name type="common">Brown rot fungus</name>
    <dbReference type="NCBI Taxonomy" id="1858805"/>
    <lineage>
        <taxon>Eukaryota</taxon>
        <taxon>Fungi</taxon>
        <taxon>Dikarya</taxon>
        <taxon>Basidiomycota</taxon>
        <taxon>Agaricomycotina</taxon>
        <taxon>Dacrymycetes</taxon>
        <taxon>Dacrymycetales</taxon>
        <taxon>Dacrymycetaceae</taxon>
        <taxon>Dacryopinax</taxon>
    </lineage>
</organism>
<dbReference type="EMBL" id="JH795862">
    <property type="protein sequence ID" value="EJU02179.1"/>
    <property type="molecule type" value="Genomic_DNA"/>
</dbReference>
<dbReference type="PANTHER" id="PTHR22427">
    <property type="entry name" value="GH15728P"/>
    <property type="match status" value="1"/>
</dbReference>
<evidence type="ECO:0000259" key="1">
    <source>
        <dbReference type="PROSITE" id="PS50097"/>
    </source>
</evidence>
<dbReference type="InterPro" id="IPR000210">
    <property type="entry name" value="BTB/POZ_dom"/>
</dbReference>
<evidence type="ECO:0008006" key="5">
    <source>
        <dbReference type="Google" id="ProtNLM"/>
    </source>
</evidence>
<dbReference type="SUPFAM" id="SSF54695">
    <property type="entry name" value="POZ domain"/>
    <property type="match status" value="1"/>
</dbReference>
<dbReference type="Pfam" id="PF00651">
    <property type="entry name" value="BTB"/>
    <property type="match status" value="1"/>
</dbReference>